<feature type="transmembrane region" description="Helical" evidence="7">
    <location>
        <begin position="46"/>
        <end position="69"/>
    </location>
</feature>
<dbReference type="Proteomes" id="UP000001055">
    <property type="component" value="Unassembled WGS sequence"/>
</dbReference>
<feature type="transmembrane region" description="Helical" evidence="7">
    <location>
        <begin position="265"/>
        <end position="290"/>
    </location>
</feature>
<evidence type="ECO:0000256" key="7">
    <source>
        <dbReference type="SAM" id="Phobius"/>
    </source>
</evidence>
<dbReference type="RefSeq" id="XP_001801125.1">
    <property type="nucleotide sequence ID" value="XM_001801073.1"/>
</dbReference>
<evidence type="ECO:0000256" key="3">
    <source>
        <dbReference type="ARBA" id="ARBA00022692"/>
    </source>
</evidence>
<accession>Q0UBJ7</accession>
<feature type="region of interest" description="Disordered" evidence="6">
    <location>
        <begin position="1"/>
        <end position="34"/>
    </location>
</feature>
<evidence type="ECO:0000256" key="2">
    <source>
        <dbReference type="ARBA" id="ARBA00022448"/>
    </source>
</evidence>
<dbReference type="GO" id="GO:0015185">
    <property type="term" value="F:gamma-aminobutyric acid transmembrane transporter activity"/>
    <property type="evidence" value="ECO:0000318"/>
    <property type="project" value="GO_Central"/>
</dbReference>
<evidence type="ECO:0000256" key="6">
    <source>
        <dbReference type="SAM" id="MobiDB-lite"/>
    </source>
</evidence>
<evidence type="ECO:0000256" key="1">
    <source>
        <dbReference type="ARBA" id="ARBA00004141"/>
    </source>
</evidence>
<dbReference type="VEuPathDB" id="FungiDB:JI435_108670"/>
<dbReference type="Pfam" id="PF13520">
    <property type="entry name" value="AA_permease_2"/>
    <property type="match status" value="1"/>
</dbReference>
<evidence type="ECO:0008006" key="10">
    <source>
        <dbReference type="Google" id="ProtNLM"/>
    </source>
</evidence>
<evidence type="ECO:0000256" key="4">
    <source>
        <dbReference type="ARBA" id="ARBA00022989"/>
    </source>
</evidence>
<dbReference type="EMBL" id="CH445342">
    <property type="protein sequence ID" value="EAT81366.2"/>
    <property type="molecule type" value="Genomic_DNA"/>
</dbReference>
<feature type="transmembrane region" description="Helical" evidence="7">
    <location>
        <begin position="362"/>
        <end position="384"/>
    </location>
</feature>
<keyword evidence="4 7" id="KW-1133">Transmembrane helix</keyword>
<dbReference type="GeneID" id="5978033"/>
<evidence type="ECO:0000313" key="9">
    <source>
        <dbReference type="Proteomes" id="UP000001055"/>
    </source>
</evidence>
<organism evidence="8 9">
    <name type="scientific">Phaeosphaeria nodorum (strain SN15 / ATCC MYA-4574 / FGSC 10173)</name>
    <name type="common">Glume blotch fungus</name>
    <name type="synonym">Parastagonospora nodorum</name>
    <dbReference type="NCBI Taxonomy" id="321614"/>
    <lineage>
        <taxon>Eukaryota</taxon>
        <taxon>Fungi</taxon>
        <taxon>Dikarya</taxon>
        <taxon>Ascomycota</taxon>
        <taxon>Pezizomycotina</taxon>
        <taxon>Dothideomycetes</taxon>
        <taxon>Pleosporomycetidae</taxon>
        <taxon>Pleosporales</taxon>
        <taxon>Pleosporineae</taxon>
        <taxon>Phaeosphaeriaceae</taxon>
        <taxon>Parastagonospora</taxon>
    </lineage>
</organism>
<dbReference type="HOGENOM" id="CLU_004495_6_2_1"/>
<name>Q0UBJ7_PHANO</name>
<evidence type="ECO:0000256" key="5">
    <source>
        <dbReference type="ARBA" id="ARBA00023136"/>
    </source>
</evidence>
<keyword evidence="5 7" id="KW-0472">Membrane</keyword>
<dbReference type="PANTHER" id="PTHR45649">
    <property type="entry name" value="AMINO-ACID PERMEASE BAT1"/>
    <property type="match status" value="1"/>
</dbReference>
<dbReference type="KEGG" id="pno:SNOG_10867"/>
<reference evidence="9" key="1">
    <citation type="journal article" date="2007" name="Plant Cell">
        <title>Dothideomycete-plant interactions illuminated by genome sequencing and EST analysis of the wheat pathogen Stagonospora nodorum.</title>
        <authorList>
            <person name="Hane J.K."/>
            <person name="Lowe R.G."/>
            <person name="Solomon P.S."/>
            <person name="Tan K.C."/>
            <person name="Schoch C.L."/>
            <person name="Spatafora J.W."/>
            <person name="Crous P.W."/>
            <person name="Kodira C."/>
            <person name="Birren B.W."/>
            <person name="Galagan J.E."/>
            <person name="Torriani S.F."/>
            <person name="McDonald B.A."/>
            <person name="Oliver R.P."/>
        </authorList>
    </citation>
    <scope>NUCLEOTIDE SEQUENCE [LARGE SCALE GENOMIC DNA]</scope>
    <source>
        <strain evidence="9">SN15 / ATCC MYA-4574 / FGSC 10173</strain>
    </source>
</reference>
<feature type="transmembrane region" description="Helical" evidence="7">
    <location>
        <begin position="449"/>
        <end position="470"/>
    </location>
</feature>
<sequence>MAEKTLAHVSPRILSDGPDSDSRSQSSEDRQVMEQMGKLQQLKRRFNVFSIFGLSITLLSSWEALGMSLGVSMTAGGSSSLIYGLIFTFMGSLACAASIAEMASMCPISGAQMHWSYMFAPKELKVVVSFIQGQLQGIVKLNNPGYVIERWHTTLIMWAIVLVAYLQHMWTIKLLPVLEMFMGTLHILMFLALFLVMLIMGRNASAEFVFTGFVNQTGWKSNGVAWFVGLLPAIFAFVGFDGAIHLSEETERSAHVIPKVIIWTVLINGPMAWIFAIICLFGISDFAAVLHTSTGYPLIEILLQTTRSRASATAIMAFILTTNFGAMFGDIASVSRLTWAFARDDGLPFSNYFKRIETDQRIPVRAVNLFCGVILLLSLINIGSTVALNAILSLTTISLYASYIIPIACLISMRLRVKDKIYNSEASYAMISEELLIFGPWNLGKWAATMNYAGPIFLFVLCFASVDYLVRGRYVFVGPRKEA</sequence>
<gene>
    <name evidence="8" type="ORF">SNOG_10867</name>
</gene>
<feature type="transmembrane region" description="Helical" evidence="7">
    <location>
        <begin position="390"/>
        <end position="413"/>
    </location>
</feature>
<dbReference type="GO" id="GO:0016020">
    <property type="term" value="C:membrane"/>
    <property type="evidence" value="ECO:0007669"/>
    <property type="project" value="UniProtKB-SubCell"/>
</dbReference>
<dbReference type="InParanoid" id="Q0UBJ7"/>
<feature type="transmembrane region" description="Helical" evidence="7">
    <location>
        <begin position="187"/>
        <end position="204"/>
    </location>
</feature>
<proteinExistence type="predicted"/>
<dbReference type="GO" id="GO:0015812">
    <property type="term" value="P:gamma-aminobutyric acid transport"/>
    <property type="evidence" value="ECO:0000318"/>
    <property type="project" value="GO_Central"/>
</dbReference>
<dbReference type="Gene3D" id="1.20.1740.10">
    <property type="entry name" value="Amino acid/polyamine transporter I"/>
    <property type="match status" value="1"/>
</dbReference>
<feature type="compositionally biased region" description="Basic and acidic residues" evidence="6">
    <location>
        <begin position="20"/>
        <end position="32"/>
    </location>
</feature>
<dbReference type="PANTHER" id="PTHR45649:SF5">
    <property type="entry name" value="GABA TRANSPORTER (EUROFUNG)-RELATED"/>
    <property type="match status" value="1"/>
</dbReference>
<evidence type="ECO:0000313" key="8">
    <source>
        <dbReference type="EMBL" id="EAT81366.2"/>
    </source>
</evidence>
<feature type="transmembrane region" description="Helical" evidence="7">
    <location>
        <begin position="224"/>
        <end position="244"/>
    </location>
</feature>
<comment type="subcellular location">
    <subcellularLocation>
        <location evidence="1">Membrane</location>
        <topology evidence="1">Multi-pass membrane protein</topology>
    </subcellularLocation>
</comment>
<protein>
    <recommendedName>
        <fullName evidence="10">Amino acid permease/ SLC12A domain-containing protein</fullName>
    </recommendedName>
</protein>
<dbReference type="eggNOG" id="KOG1289">
    <property type="taxonomic scope" value="Eukaryota"/>
</dbReference>
<keyword evidence="3 7" id="KW-0812">Transmembrane</keyword>
<keyword evidence="2" id="KW-0813">Transport</keyword>
<dbReference type="PIRSF" id="PIRSF006060">
    <property type="entry name" value="AA_transporter"/>
    <property type="match status" value="1"/>
</dbReference>
<dbReference type="InterPro" id="IPR002293">
    <property type="entry name" value="AA/rel_permease1"/>
</dbReference>
<feature type="transmembrane region" description="Helical" evidence="7">
    <location>
        <begin position="155"/>
        <end position="175"/>
    </location>
</feature>
<feature type="transmembrane region" description="Helical" evidence="7">
    <location>
        <begin position="81"/>
        <end position="103"/>
    </location>
</feature>
<dbReference type="AlphaFoldDB" id="Q0UBJ7"/>